<dbReference type="EMBL" id="JAPIVE010000003">
    <property type="protein sequence ID" value="MCX2524619.1"/>
    <property type="molecule type" value="Genomic_DNA"/>
</dbReference>
<dbReference type="Pfam" id="PF00393">
    <property type="entry name" value="6PGD"/>
    <property type="match status" value="1"/>
</dbReference>
<evidence type="ECO:0000313" key="7">
    <source>
        <dbReference type="Proteomes" id="UP001165678"/>
    </source>
</evidence>
<gene>
    <name evidence="6" type="primary">gnd</name>
    <name evidence="6" type="ORF">OQ287_10220</name>
</gene>
<accession>A0AA41ZG30</accession>
<dbReference type="SMART" id="SM01350">
    <property type="entry name" value="6PGD"/>
    <property type="match status" value="1"/>
</dbReference>
<dbReference type="GO" id="GO:0019521">
    <property type="term" value="P:D-gluconate metabolic process"/>
    <property type="evidence" value="ECO:0007669"/>
    <property type="project" value="UniProtKB-KW"/>
</dbReference>
<dbReference type="PRINTS" id="PR00076">
    <property type="entry name" value="6PGDHDRGNASE"/>
</dbReference>
<dbReference type="Proteomes" id="UP001165678">
    <property type="component" value="Unassembled WGS sequence"/>
</dbReference>
<evidence type="ECO:0000256" key="4">
    <source>
        <dbReference type="ARBA" id="ARBA00023064"/>
    </source>
</evidence>
<dbReference type="InterPro" id="IPR006183">
    <property type="entry name" value="Pgluconate_DH"/>
</dbReference>
<comment type="pathway">
    <text evidence="1">Carbohydrate degradation; pentose phosphate pathway.</text>
</comment>
<dbReference type="GO" id="GO:0004616">
    <property type="term" value="F:phosphogluconate dehydrogenase (decarboxylating) activity"/>
    <property type="evidence" value="ECO:0007669"/>
    <property type="project" value="InterPro"/>
</dbReference>
<dbReference type="Gene3D" id="3.40.50.720">
    <property type="entry name" value="NAD(P)-binding Rossmann-like Domain"/>
    <property type="match status" value="1"/>
</dbReference>
<dbReference type="InterPro" id="IPR036291">
    <property type="entry name" value="NAD(P)-bd_dom_sf"/>
</dbReference>
<reference evidence="6" key="1">
    <citation type="submission" date="2022-11" db="EMBL/GenBank/DDBJ databases">
        <title>Larsenimonas rhizosphaerae sp. nov., isolated from a tidal mudflat.</title>
        <authorList>
            <person name="Lee S.D."/>
            <person name="Kim I.S."/>
        </authorList>
    </citation>
    <scope>NUCLEOTIDE SEQUENCE</scope>
    <source>
        <strain evidence="6">GH2-1</strain>
    </source>
</reference>
<keyword evidence="4" id="KW-0311">Gluconate utilization</keyword>
<dbReference type="RefSeq" id="WP_250939439.1">
    <property type="nucleotide sequence ID" value="NZ_JAMLJK010000005.1"/>
</dbReference>
<dbReference type="SUPFAM" id="SSF51735">
    <property type="entry name" value="NAD(P)-binding Rossmann-fold domains"/>
    <property type="match status" value="1"/>
</dbReference>
<name>A0AA41ZG30_9GAMM</name>
<keyword evidence="3" id="KW-0560">Oxidoreductase</keyword>
<protein>
    <submittedName>
        <fullName evidence="6">Decarboxylating 6-phosphogluconate dehydrogenase</fullName>
    </submittedName>
</protein>
<dbReference type="InterPro" id="IPR004849">
    <property type="entry name" value="6DGDH_YqeC"/>
</dbReference>
<dbReference type="InterPro" id="IPR006114">
    <property type="entry name" value="6PGDH_C"/>
</dbReference>
<dbReference type="GO" id="GO:0050661">
    <property type="term" value="F:NADP binding"/>
    <property type="evidence" value="ECO:0007669"/>
    <property type="project" value="InterPro"/>
</dbReference>
<proteinExistence type="inferred from homology"/>
<evidence type="ECO:0000313" key="6">
    <source>
        <dbReference type="EMBL" id="MCX2524619.1"/>
    </source>
</evidence>
<comment type="caution">
    <text evidence="6">The sequence shown here is derived from an EMBL/GenBank/DDBJ whole genome shotgun (WGS) entry which is preliminary data.</text>
</comment>
<dbReference type="SUPFAM" id="SSF48179">
    <property type="entry name" value="6-phosphogluconate dehydrogenase C-terminal domain-like"/>
    <property type="match status" value="1"/>
</dbReference>
<keyword evidence="7" id="KW-1185">Reference proteome</keyword>
<sequence length="329" mass="35936">MKIGIIGLGRMGANIARRLMDADHECVVFDASAEAVSTLSDEGAQGVGSLDELIDALPAPRVIWLMLPAGDITEQTVETLRGKLGSDDTLIDGGNANFKDDVRRAEKLAEQGIHYVDVGVSGGVWGRERGYCLMIGGEQPVVEKLDPIFETLAPGKGDIDKTPSRATRDPRVEQGYMYCGPNGSGHFVKMVHNGIEYGMMQAFAEGFDILKNRNKEELPENMRYDIELADVAELWRRGSVISSWLLDLTSIALAEDNDLEGYSGKVNDSGEGRWTIEAAIEEAVPANVLSAALFTRFRSRSDNTYGEKLLSAMRKQFGGHVETPPDPKK</sequence>
<dbReference type="NCBIfam" id="TIGR00872">
    <property type="entry name" value="gnd_rel"/>
    <property type="match status" value="1"/>
</dbReference>
<dbReference type="Pfam" id="PF03446">
    <property type="entry name" value="NAD_binding_2"/>
    <property type="match status" value="1"/>
</dbReference>
<dbReference type="InterPro" id="IPR008927">
    <property type="entry name" value="6-PGluconate_DH-like_C_sf"/>
</dbReference>
<evidence type="ECO:0000256" key="3">
    <source>
        <dbReference type="ARBA" id="ARBA00023002"/>
    </source>
</evidence>
<dbReference type="InterPro" id="IPR006115">
    <property type="entry name" value="6PGDH_NADP-bd"/>
</dbReference>
<dbReference type="PANTHER" id="PTHR11811">
    <property type="entry name" value="6-PHOSPHOGLUCONATE DEHYDROGENASE"/>
    <property type="match status" value="1"/>
</dbReference>
<evidence type="ECO:0000259" key="5">
    <source>
        <dbReference type="SMART" id="SM01350"/>
    </source>
</evidence>
<dbReference type="AlphaFoldDB" id="A0AA41ZG30"/>
<feature type="domain" description="6-phosphogluconate dehydrogenase C-terminal" evidence="5">
    <location>
        <begin position="185"/>
        <end position="323"/>
    </location>
</feature>
<evidence type="ECO:0000256" key="2">
    <source>
        <dbReference type="ARBA" id="ARBA00008419"/>
    </source>
</evidence>
<dbReference type="NCBIfam" id="NF007161">
    <property type="entry name" value="PRK09599.1"/>
    <property type="match status" value="1"/>
</dbReference>
<organism evidence="6 7">
    <name type="scientific">Larsenimonas rhizosphaerae</name>
    <dbReference type="NCBI Taxonomy" id="2944682"/>
    <lineage>
        <taxon>Bacteria</taxon>
        <taxon>Pseudomonadati</taxon>
        <taxon>Pseudomonadota</taxon>
        <taxon>Gammaproteobacteria</taxon>
        <taxon>Oceanospirillales</taxon>
        <taxon>Halomonadaceae</taxon>
        <taxon>Larsenimonas</taxon>
    </lineage>
</organism>
<dbReference type="Gene3D" id="1.10.1040.10">
    <property type="entry name" value="N-(1-d-carboxylethyl)-l-norvaline Dehydrogenase, domain 2"/>
    <property type="match status" value="1"/>
</dbReference>
<dbReference type="InterPro" id="IPR013328">
    <property type="entry name" value="6PGD_dom2"/>
</dbReference>
<evidence type="ECO:0000256" key="1">
    <source>
        <dbReference type="ARBA" id="ARBA00004959"/>
    </source>
</evidence>
<comment type="similarity">
    <text evidence="2">Belongs to the 6-phosphogluconate dehydrogenase family.</text>
</comment>
<dbReference type="GO" id="GO:0006098">
    <property type="term" value="P:pentose-phosphate shunt"/>
    <property type="evidence" value="ECO:0007669"/>
    <property type="project" value="InterPro"/>
</dbReference>